<reference evidence="5" key="1">
    <citation type="submission" date="2014-09" db="EMBL/GenBank/DDBJ databases">
        <authorList>
            <person name="Sharma Rahul"/>
            <person name="Thines Marco"/>
        </authorList>
    </citation>
    <scope>NUCLEOTIDE SEQUENCE [LARGE SCALE GENOMIC DNA]</scope>
</reference>
<dbReference type="PANTHER" id="PTHR34612">
    <property type="entry name" value="GH131_N DOMAIN-CONTAINING PROTEIN"/>
    <property type="match status" value="1"/>
</dbReference>
<feature type="domain" description="Glycoside hydrolase 131 catalytic N-terminal" evidence="3">
    <location>
        <begin position="30"/>
        <end position="258"/>
    </location>
</feature>
<feature type="chain" id="PRO_5006015045" description="Glycoside hydrolase 131 catalytic N-terminal domain-containing protein" evidence="2">
    <location>
        <begin position="25"/>
        <end position="329"/>
    </location>
</feature>
<name>A0A0N7L4H9_PLAHL</name>
<dbReference type="Gene3D" id="2.60.120.1160">
    <property type="match status" value="1"/>
</dbReference>
<feature type="compositionally biased region" description="Polar residues" evidence="1">
    <location>
        <begin position="307"/>
        <end position="320"/>
    </location>
</feature>
<dbReference type="PANTHER" id="PTHR34612:SF6">
    <property type="entry name" value="GLYCOSIDE HYDROLASE 131 CATALYTIC N-TERMINAL DOMAIN-CONTAINING PROTEIN"/>
    <property type="match status" value="1"/>
</dbReference>
<proteinExistence type="predicted"/>
<feature type="signal peptide" evidence="2">
    <location>
        <begin position="1"/>
        <end position="24"/>
    </location>
</feature>
<keyword evidence="5" id="KW-1185">Reference proteome</keyword>
<organism evidence="4 5">
    <name type="scientific">Plasmopara halstedii</name>
    <name type="common">Downy mildew of sunflower</name>
    <dbReference type="NCBI Taxonomy" id="4781"/>
    <lineage>
        <taxon>Eukaryota</taxon>
        <taxon>Sar</taxon>
        <taxon>Stramenopiles</taxon>
        <taxon>Oomycota</taxon>
        <taxon>Peronosporomycetes</taxon>
        <taxon>Peronosporales</taxon>
        <taxon>Peronosporaceae</taxon>
        <taxon>Plasmopara</taxon>
    </lineage>
</organism>
<sequence length="329" mass="35326">MVFSSAMLGVAALVSAYFAAPATAADQPLPWDGLGVGLTATTLEKKYMTHILTQRNGGQNGKPADYVTIKQDARPSYNGDTAVIDISVDAKAIFQKQQNFRRSELVQMIAGNPKGVTFFRISVMKEDAFLNPYAWQCIFTESHIFEIRFDASLTTTKLIYLNGGTYDPKWETDFKPGTWYNFGIGLAPSSTGYTLEFYMSEGDADLVLERTDEIKSELPTSHEFHYGALTLSSDGSEPKMAAKPDTLSYNGVTVSDEVSLTGGGSGGSSTKSGSSKTEDSPTPSAPTPSTDTPASDADTPSVMTKGDSPSETPSMESGASKSCARKRNR</sequence>
<dbReference type="GeneID" id="36403835"/>
<protein>
    <recommendedName>
        <fullName evidence="3">Glycoside hydrolase 131 catalytic N-terminal domain-containing protein</fullName>
    </recommendedName>
</protein>
<evidence type="ECO:0000256" key="1">
    <source>
        <dbReference type="SAM" id="MobiDB-lite"/>
    </source>
</evidence>
<evidence type="ECO:0000256" key="2">
    <source>
        <dbReference type="SAM" id="SignalP"/>
    </source>
</evidence>
<evidence type="ECO:0000313" key="4">
    <source>
        <dbReference type="EMBL" id="CEG38723.1"/>
    </source>
</evidence>
<evidence type="ECO:0000313" key="5">
    <source>
        <dbReference type="Proteomes" id="UP000054928"/>
    </source>
</evidence>
<evidence type="ECO:0000259" key="3">
    <source>
        <dbReference type="Pfam" id="PF18271"/>
    </source>
</evidence>
<keyword evidence="2" id="KW-0732">Signal</keyword>
<dbReference type="AlphaFoldDB" id="A0A0N7L4H9"/>
<accession>A0A0N7L4H9</accession>
<dbReference type="EMBL" id="CCYD01000322">
    <property type="protein sequence ID" value="CEG38723.1"/>
    <property type="molecule type" value="Genomic_DNA"/>
</dbReference>
<feature type="compositionally biased region" description="Low complexity" evidence="1">
    <location>
        <begin position="287"/>
        <end position="301"/>
    </location>
</feature>
<dbReference type="Proteomes" id="UP000054928">
    <property type="component" value="Unassembled WGS sequence"/>
</dbReference>
<dbReference type="Pfam" id="PF18271">
    <property type="entry name" value="GH131_N"/>
    <property type="match status" value="1"/>
</dbReference>
<dbReference type="RefSeq" id="XP_024575092.1">
    <property type="nucleotide sequence ID" value="XM_024724190.1"/>
</dbReference>
<dbReference type="STRING" id="4781.A0A0N7L4H9"/>
<dbReference type="OMA" id="KYMTHIL"/>
<dbReference type="OrthoDB" id="120072at2759"/>
<dbReference type="InterPro" id="IPR041524">
    <property type="entry name" value="GH131_N"/>
</dbReference>
<feature type="region of interest" description="Disordered" evidence="1">
    <location>
        <begin position="257"/>
        <end position="329"/>
    </location>
</feature>